<dbReference type="NCBIfam" id="TIGR01130">
    <property type="entry name" value="ER_PDI_fam"/>
    <property type="match status" value="1"/>
</dbReference>
<dbReference type="PANTHER" id="PTHR18929:SF132">
    <property type="entry name" value="PROTEIN DISULFIDE-ISOMERASE A3"/>
    <property type="match status" value="1"/>
</dbReference>
<evidence type="ECO:0000256" key="5">
    <source>
        <dbReference type="ARBA" id="ARBA00012723"/>
    </source>
</evidence>
<dbReference type="SUPFAM" id="SSF52833">
    <property type="entry name" value="Thioredoxin-like"/>
    <property type="match status" value="4"/>
</dbReference>
<dbReference type="EC" id="5.3.4.1" evidence="5 15"/>
<dbReference type="InterPro" id="IPR005792">
    <property type="entry name" value="Prot_disulphide_isomerase"/>
</dbReference>
<keyword evidence="10 15" id="KW-0413">Isomerase</keyword>
<evidence type="ECO:0000256" key="6">
    <source>
        <dbReference type="ARBA" id="ARBA00022729"/>
    </source>
</evidence>
<dbReference type="GO" id="GO:0005788">
    <property type="term" value="C:endoplasmic reticulum lumen"/>
    <property type="evidence" value="ECO:0007669"/>
    <property type="project" value="UniProtKB-SubCell"/>
</dbReference>
<evidence type="ECO:0000313" key="19">
    <source>
        <dbReference type="Proteomes" id="UP000800092"/>
    </source>
</evidence>
<comment type="subcellular location">
    <subcellularLocation>
        <location evidence="3">Endoplasmic reticulum lumen</location>
    </subcellularLocation>
</comment>
<dbReference type="PRINTS" id="PR00421">
    <property type="entry name" value="THIOREDOXIN"/>
</dbReference>
<evidence type="ECO:0000256" key="3">
    <source>
        <dbReference type="ARBA" id="ARBA00004319"/>
    </source>
</evidence>
<dbReference type="FunFam" id="3.40.30.10:FF:000154">
    <property type="entry name" value="Protein disulfide-isomerase"/>
    <property type="match status" value="1"/>
</dbReference>
<dbReference type="NCBIfam" id="TIGR01126">
    <property type="entry name" value="pdi_dom"/>
    <property type="match status" value="2"/>
</dbReference>
<dbReference type="GO" id="GO:0034976">
    <property type="term" value="P:response to endoplasmic reticulum stress"/>
    <property type="evidence" value="ECO:0007669"/>
    <property type="project" value="TreeGrafter"/>
</dbReference>
<dbReference type="InterPro" id="IPR017937">
    <property type="entry name" value="Thioredoxin_CS"/>
</dbReference>
<dbReference type="PROSITE" id="PS00194">
    <property type="entry name" value="THIOREDOXIN_1"/>
    <property type="match status" value="2"/>
</dbReference>
<dbReference type="InterPro" id="IPR013766">
    <property type="entry name" value="Thioredoxin_domain"/>
</dbReference>
<evidence type="ECO:0000256" key="7">
    <source>
        <dbReference type="ARBA" id="ARBA00022737"/>
    </source>
</evidence>
<evidence type="ECO:0000256" key="8">
    <source>
        <dbReference type="ARBA" id="ARBA00022824"/>
    </source>
</evidence>
<feature type="disulfide bond" description="Redox-active" evidence="13">
    <location>
        <begin position="386"/>
        <end position="389"/>
    </location>
</feature>
<feature type="domain" description="Thioredoxin" evidence="17">
    <location>
        <begin position="336"/>
        <end position="464"/>
    </location>
</feature>
<evidence type="ECO:0000256" key="13">
    <source>
        <dbReference type="PIRSR" id="PIRSR605792-51"/>
    </source>
</evidence>
<dbReference type="AlphaFoldDB" id="A0A6A6H9C1"/>
<dbReference type="CDD" id="cd02995">
    <property type="entry name" value="PDI_a_PDI_a'_C"/>
    <property type="match status" value="1"/>
</dbReference>
<evidence type="ECO:0000256" key="1">
    <source>
        <dbReference type="ARBA" id="ARBA00001182"/>
    </source>
</evidence>
<keyword evidence="7" id="KW-0677">Repeat</keyword>
<dbReference type="GO" id="GO:0051082">
    <property type="term" value="F:unfolded protein binding"/>
    <property type="evidence" value="ECO:0007669"/>
    <property type="project" value="UniProtKB-ARBA"/>
</dbReference>
<organism evidence="18 19">
    <name type="scientific">Viridothelium virens</name>
    <name type="common">Speckled blister lichen</name>
    <name type="synonym">Trypethelium virens</name>
    <dbReference type="NCBI Taxonomy" id="1048519"/>
    <lineage>
        <taxon>Eukaryota</taxon>
        <taxon>Fungi</taxon>
        <taxon>Dikarya</taxon>
        <taxon>Ascomycota</taxon>
        <taxon>Pezizomycotina</taxon>
        <taxon>Dothideomycetes</taxon>
        <taxon>Dothideomycetes incertae sedis</taxon>
        <taxon>Trypetheliales</taxon>
        <taxon>Trypetheliaceae</taxon>
        <taxon>Viridothelium</taxon>
    </lineage>
</organism>
<feature type="domain" description="Thioredoxin" evidence="17">
    <location>
        <begin position="9"/>
        <end position="173"/>
    </location>
</feature>
<dbReference type="InterPro" id="IPR005788">
    <property type="entry name" value="PDI_thioredoxin-like_dom"/>
</dbReference>
<dbReference type="CDD" id="cd02981">
    <property type="entry name" value="PDI_b_family"/>
    <property type="match status" value="1"/>
</dbReference>
<dbReference type="PANTHER" id="PTHR18929">
    <property type="entry name" value="PROTEIN DISULFIDE ISOMERASE"/>
    <property type="match status" value="1"/>
</dbReference>
<dbReference type="GO" id="GO:0006457">
    <property type="term" value="P:protein folding"/>
    <property type="evidence" value="ECO:0007669"/>
    <property type="project" value="TreeGrafter"/>
</dbReference>
<feature type="compositionally biased region" description="Basic and acidic residues" evidence="16">
    <location>
        <begin position="510"/>
        <end position="534"/>
    </location>
</feature>
<dbReference type="Pfam" id="PF00085">
    <property type="entry name" value="Thioredoxin"/>
    <property type="match status" value="2"/>
</dbReference>
<dbReference type="GO" id="GO:0003756">
    <property type="term" value="F:protein disulfide isomerase activity"/>
    <property type="evidence" value="ECO:0007669"/>
    <property type="project" value="UniProtKB-EC"/>
</dbReference>
<dbReference type="PROSITE" id="PS51352">
    <property type="entry name" value="THIOREDOXIN_2"/>
    <property type="match status" value="2"/>
</dbReference>
<evidence type="ECO:0000256" key="2">
    <source>
        <dbReference type="ARBA" id="ARBA00002692"/>
    </source>
</evidence>
<evidence type="ECO:0000256" key="10">
    <source>
        <dbReference type="ARBA" id="ARBA00023235"/>
    </source>
</evidence>
<keyword evidence="6 15" id="KW-0732">Signal</keyword>
<dbReference type="InterPro" id="IPR036249">
    <property type="entry name" value="Thioredoxin-like_sf"/>
</dbReference>
<dbReference type="FunFam" id="3.40.30.10:FF:000017">
    <property type="entry name" value="Protein disulfide-isomerase A4"/>
    <property type="match status" value="1"/>
</dbReference>
<keyword evidence="19" id="KW-1185">Reference proteome</keyword>
<comment type="catalytic activity">
    <reaction evidence="1 15">
        <text>Catalyzes the rearrangement of -S-S- bonds in proteins.</text>
        <dbReference type="EC" id="5.3.4.1"/>
    </reaction>
</comment>
<keyword evidence="8" id="KW-0256">Endoplasmic reticulum</keyword>
<sequence length="547" mass="59446">MRSFRNAALGLLGAAAVAAASDVHELKQDTFSDFIGKHDLVLAEFFAPWCGHCKALAPEYEEAATTLKEKEIPLAKVDCTAESELCSQYGVEGYPTLKVFRGADNITPYTGQRKAEAIISYMTKQSMPAVSLLDKDTLEDFKTADKVVLIAFFDATDKTSNETFGKVADGLRDSFLFGATSDAELAEKEGVKQPGVALYKTFDEGKNVFEDKFEQKQIEEFIGTSSIPLIGEVGPETYAGYMAAGIPLAYIFAETPEDRESLATTLKPVAEKHKGAVNFATIDAKAFGQHAGNLNLEVGKWPAFAIQETVKNQKFPLLPQDEKLTEKSVGKFVDDFVAGKIEPSVKSEPIPEKQEGPVTVVVAKNYQDIVLDEDKDVLIEFYAPWCGHCKALAPKYEELAQLYSPFSTQVTIAKVDATANDVPDDISGFPTIKLYPAGSKSSPVPYSGARTVEDLAAFVKENGKYGADAYAGTEDKDDEKAELKKKSAADEDSDDEKTDMPHQAPAATEKVAEKVKEAVKEKASEVKEAVKDAAVDSDSDAEDHDEL</sequence>
<dbReference type="CDD" id="cd02961">
    <property type="entry name" value="PDI_a_family"/>
    <property type="match status" value="1"/>
</dbReference>
<reference evidence="18" key="1">
    <citation type="journal article" date="2020" name="Stud. Mycol.">
        <title>101 Dothideomycetes genomes: a test case for predicting lifestyles and emergence of pathogens.</title>
        <authorList>
            <person name="Haridas S."/>
            <person name="Albert R."/>
            <person name="Binder M."/>
            <person name="Bloem J."/>
            <person name="Labutti K."/>
            <person name="Salamov A."/>
            <person name="Andreopoulos B."/>
            <person name="Baker S."/>
            <person name="Barry K."/>
            <person name="Bills G."/>
            <person name="Bluhm B."/>
            <person name="Cannon C."/>
            <person name="Castanera R."/>
            <person name="Culley D."/>
            <person name="Daum C."/>
            <person name="Ezra D."/>
            <person name="Gonzalez J."/>
            <person name="Henrissat B."/>
            <person name="Kuo A."/>
            <person name="Liang C."/>
            <person name="Lipzen A."/>
            <person name="Lutzoni F."/>
            <person name="Magnuson J."/>
            <person name="Mondo S."/>
            <person name="Nolan M."/>
            <person name="Ohm R."/>
            <person name="Pangilinan J."/>
            <person name="Park H.-J."/>
            <person name="Ramirez L."/>
            <person name="Alfaro M."/>
            <person name="Sun H."/>
            <person name="Tritt A."/>
            <person name="Yoshinaga Y."/>
            <person name="Zwiers L.-H."/>
            <person name="Turgeon B."/>
            <person name="Goodwin S."/>
            <person name="Spatafora J."/>
            <person name="Crous P."/>
            <person name="Grigoriev I."/>
        </authorList>
    </citation>
    <scope>NUCLEOTIDE SEQUENCE</scope>
    <source>
        <strain evidence="18">Tuck. ex Michener</strain>
    </source>
</reference>
<dbReference type="Gene3D" id="3.40.30.10">
    <property type="entry name" value="Glutaredoxin"/>
    <property type="match status" value="4"/>
</dbReference>
<dbReference type="OrthoDB" id="427280at2759"/>
<gene>
    <name evidence="18" type="ORF">EV356DRAFT_466180</name>
</gene>
<feature type="chain" id="PRO_5025714605" description="Protein disulfide-isomerase" evidence="15">
    <location>
        <begin position="21"/>
        <end position="547"/>
    </location>
</feature>
<dbReference type="Pfam" id="PF13848">
    <property type="entry name" value="Thioredoxin_6"/>
    <property type="match status" value="1"/>
</dbReference>
<name>A0A6A6H9C1_VIRVR</name>
<comment type="function">
    <text evidence="2">Participates in the folding of proteins containing disulfide bonds, may be involved in glycosylation, prolyl hydroxylation and triglyceride transfer.</text>
</comment>
<dbReference type="FunFam" id="3.40.30.10:FF:000185">
    <property type="entry name" value="Protein disulfide-isomerase"/>
    <property type="match status" value="1"/>
</dbReference>
<feature type="region of interest" description="Disordered" evidence="16">
    <location>
        <begin position="468"/>
        <end position="547"/>
    </location>
</feature>
<proteinExistence type="inferred from homology"/>
<evidence type="ECO:0000256" key="4">
    <source>
        <dbReference type="ARBA" id="ARBA00006347"/>
    </source>
</evidence>
<feature type="compositionally biased region" description="Basic and acidic residues" evidence="16">
    <location>
        <begin position="478"/>
        <end position="489"/>
    </location>
</feature>
<dbReference type="GO" id="GO:0015035">
    <property type="term" value="F:protein-disulfide reductase activity"/>
    <property type="evidence" value="ECO:0007669"/>
    <property type="project" value="UniProtKB-ARBA"/>
</dbReference>
<feature type="compositionally biased region" description="Acidic residues" evidence="16">
    <location>
        <begin position="535"/>
        <end position="547"/>
    </location>
</feature>
<evidence type="ECO:0000259" key="17">
    <source>
        <dbReference type="PROSITE" id="PS51352"/>
    </source>
</evidence>
<keyword evidence="9 13" id="KW-1015">Disulfide bond</keyword>
<accession>A0A6A6H9C1</accession>
<dbReference type="FunFam" id="3.40.30.10:FF:000139">
    <property type="entry name" value="Protein disulfide-isomerase"/>
    <property type="match status" value="1"/>
</dbReference>
<feature type="signal peptide" evidence="15">
    <location>
        <begin position="1"/>
        <end position="20"/>
    </location>
</feature>
<dbReference type="Proteomes" id="UP000800092">
    <property type="component" value="Unassembled WGS sequence"/>
</dbReference>
<keyword evidence="11 13" id="KW-0676">Redox-active center</keyword>
<evidence type="ECO:0000256" key="15">
    <source>
        <dbReference type="RuleBase" id="RU361130"/>
    </source>
</evidence>
<dbReference type="CDD" id="cd02982">
    <property type="entry name" value="PDI_b'_family"/>
    <property type="match status" value="1"/>
</dbReference>
<comment type="similarity">
    <text evidence="4 14">Belongs to the protein disulfide isomerase family.</text>
</comment>
<evidence type="ECO:0000313" key="18">
    <source>
        <dbReference type="EMBL" id="KAF2234714.1"/>
    </source>
</evidence>
<evidence type="ECO:0000256" key="12">
    <source>
        <dbReference type="ARBA" id="ARBA00039846"/>
    </source>
</evidence>
<evidence type="ECO:0000256" key="16">
    <source>
        <dbReference type="SAM" id="MobiDB-lite"/>
    </source>
</evidence>
<evidence type="ECO:0000256" key="11">
    <source>
        <dbReference type="ARBA" id="ARBA00023284"/>
    </source>
</evidence>
<dbReference type="EMBL" id="ML991796">
    <property type="protein sequence ID" value="KAF2234714.1"/>
    <property type="molecule type" value="Genomic_DNA"/>
</dbReference>
<feature type="disulfide bond" description="Redox-active" evidence="13">
    <location>
        <begin position="50"/>
        <end position="53"/>
    </location>
</feature>
<protein>
    <recommendedName>
        <fullName evidence="12 15">Protein disulfide-isomerase</fullName>
        <ecNumber evidence="5 15">5.3.4.1</ecNumber>
    </recommendedName>
</protein>
<evidence type="ECO:0000256" key="9">
    <source>
        <dbReference type="ARBA" id="ARBA00023157"/>
    </source>
</evidence>
<evidence type="ECO:0000256" key="14">
    <source>
        <dbReference type="RuleBase" id="RU004208"/>
    </source>
</evidence>